<gene>
    <name evidence="5" type="ORF">CQA53_04000</name>
</gene>
<proteinExistence type="predicted"/>
<dbReference type="RefSeq" id="WP_115542734.1">
    <property type="nucleotide sequence ID" value="NZ_NXLQ01000005.1"/>
</dbReference>
<feature type="coiled-coil region" evidence="4">
    <location>
        <begin position="93"/>
        <end position="234"/>
    </location>
</feature>
<evidence type="ECO:0000256" key="3">
    <source>
        <dbReference type="ARBA" id="ARBA00048679"/>
    </source>
</evidence>
<feature type="coiled-coil region" evidence="4">
    <location>
        <begin position="340"/>
        <end position="416"/>
    </location>
</feature>
<evidence type="ECO:0000313" key="6">
    <source>
        <dbReference type="Proteomes" id="UP000256379"/>
    </source>
</evidence>
<feature type="coiled-coil region" evidence="4">
    <location>
        <begin position="4"/>
        <end position="51"/>
    </location>
</feature>
<organism evidence="5 6">
    <name type="scientific">Helicobacter didelphidarum</name>
    <dbReference type="NCBI Taxonomy" id="2040648"/>
    <lineage>
        <taxon>Bacteria</taxon>
        <taxon>Pseudomonadati</taxon>
        <taxon>Campylobacterota</taxon>
        <taxon>Epsilonproteobacteria</taxon>
        <taxon>Campylobacterales</taxon>
        <taxon>Helicobacteraceae</taxon>
        <taxon>Helicobacter</taxon>
    </lineage>
</organism>
<dbReference type="OrthoDB" id="7375852at2"/>
<evidence type="ECO:0008006" key="7">
    <source>
        <dbReference type="Google" id="ProtNLM"/>
    </source>
</evidence>
<dbReference type="Gene3D" id="3.40.50.300">
    <property type="entry name" value="P-loop containing nucleotide triphosphate hydrolases"/>
    <property type="match status" value="1"/>
</dbReference>
<dbReference type="GO" id="GO:0004674">
    <property type="term" value="F:protein serine/threonine kinase activity"/>
    <property type="evidence" value="ECO:0007669"/>
    <property type="project" value="UniProtKB-EC"/>
</dbReference>
<dbReference type="InterPro" id="IPR050839">
    <property type="entry name" value="Rho-assoc_Ser/Thr_Kinase"/>
</dbReference>
<reference evidence="5 6" key="1">
    <citation type="submission" date="2018-04" db="EMBL/GenBank/DDBJ databases">
        <title>Novel Campyloabacter and Helicobacter Species and Strains.</title>
        <authorList>
            <person name="Mannion A.J."/>
            <person name="Shen Z."/>
            <person name="Fox J.G."/>
        </authorList>
    </citation>
    <scope>NUCLEOTIDE SEQUENCE [LARGE SCALE GENOMIC DNA]</scope>
    <source>
        <strain evidence="5 6">MIT 17-337</strain>
    </source>
</reference>
<dbReference type="PANTHER" id="PTHR22988:SF71">
    <property type="entry name" value="CITRON RHO-INTERACTING KINASE"/>
    <property type="match status" value="1"/>
</dbReference>
<comment type="catalytic activity">
    <reaction evidence="2">
        <text>L-threonyl-[protein] + ATP = O-phospho-L-threonyl-[protein] + ADP + H(+)</text>
        <dbReference type="Rhea" id="RHEA:46608"/>
        <dbReference type="Rhea" id="RHEA-COMP:11060"/>
        <dbReference type="Rhea" id="RHEA-COMP:11605"/>
        <dbReference type="ChEBI" id="CHEBI:15378"/>
        <dbReference type="ChEBI" id="CHEBI:30013"/>
        <dbReference type="ChEBI" id="CHEBI:30616"/>
        <dbReference type="ChEBI" id="CHEBI:61977"/>
        <dbReference type="ChEBI" id="CHEBI:456216"/>
        <dbReference type="EC" id="2.7.11.1"/>
    </reaction>
</comment>
<keyword evidence="1" id="KW-0597">Phosphoprotein</keyword>
<dbReference type="GO" id="GO:0005856">
    <property type="term" value="C:cytoskeleton"/>
    <property type="evidence" value="ECO:0007669"/>
    <property type="project" value="TreeGrafter"/>
</dbReference>
<accession>A0A3D8INA8</accession>
<evidence type="ECO:0000313" key="5">
    <source>
        <dbReference type="EMBL" id="RDU66386.1"/>
    </source>
</evidence>
<dbReference type="GO" id="GO:0005737">
    <property type="term" value="C:cytoplasm"/>
    <property type="evidence" value="ECO:0007669"/>
    <property type="project" value="TreeGrafter"/>
</dbReference>
<comment type="catalytic activity">
    <reaction evidence="3">
        <text>L-seryl-[protein] + ATP = O-phospho-L-seryl-[protein] + ADP + H(+)</text>
        <dbReference type="Rhea" id="RHEA:17989"/>
        <dbReference type="Rhea" id="RHEA-COMP:9863"/>
        <dbReference type="Rhea" id="RHEA-COMP:11604"/>
        <dbReference type="ChEBI" id="CHEBI:15378"/>
        <dbReference type="ChEBI" id="CHEBI:29999"/>
        <dbReference type="ChEBI" id="CHEBI:30616"/>
        <dbReference type="ChEBI" id="CHEBI:83421"/>
        <dbReference type="ChEBI" id="CHEBI:456216"/>
        <dbReference type="EC" id="2.7.11.1"/>
    </reaction>
</comment>
<keyword evidence="6" id="KW-1185">Reference proteome</keyword>
<dbReference type="GO" id="GO:0031032">
    <property type="term" value="P:actomyosin structure organization"/>
    <property type="evidence" value="ECO:0007669"/>
    <property type="project" value="TreeGrafter"/>
</dbReference>
<dbReference type="Proteomes" id="UP000256379">
    <property type="component" value="Unassembled WGS sequence"/>
</dbReference>
<protein>
    <recommendedName>
        <fullName evidence="7">G domain-containing protein</fullName>
    </recommendedName>
</protein>
<sequence length="952" mass="109695">MSFYDNVKKKIENVGDTLQQTNTQHSYQLSSDKSQKELNQAKENFNKFAKEADTTLDKLKEAQEWKTFTIAFYGETNAGKSTLIESLRLYLNEETKQKERKEFENALNKYNTNKHEIQTITKTINELESQLKDVETKKDNINQKKNEIQSKQQEIESQRIKNTESKNALQNEYNTLLTDKEQNKNAIANMQNTLRNLESKKQGLSTQQDLDKNLQDIENEILSLENSLRENNEKLESITSLLSKIDSEIVDDIKLMGIKEAQKESMGAIKSFFLRIFSPSTYRANVEKEKAIKLLVAREQALHTQKEIQNKMTKNTESKNTLQNQYNATLAQGTQDDDERANLQSSLQNLESKRQDLEKQDSALQQKQSELQTLLQELDNQMEITKQEQRQIQYDMQELEKHSHQIHDKIAQQQQKAQEFVKHNKVYLEEILKYQDGGIIGTGKSDFTRETKLYTFSNQKNTFQILDVPGIEGNEGEVKDEIDKATKKAHAVFYVKKDPTPPQKGDSDNKNKKGIIEKIKDNLHDQAEVYTIFNKPITSPHALGGNLISQEEEKTLEELDSKMKDVLNQHYKGHKSLSALVAFHALNNTGEVIDLETDMNVAGICIAKEDEELEKKKKLGKNTKKFLEKYDKEKLLELSQFESFATFLNNDIITNTKAKIKDAHCKKAESVIDHFIAELEGVIKILKKLLQEWNKEIEHTNHNLENHAQDFIDHIERMSVHIVDMFKEMVYEVVNDAIADDIDDDLFKMLFERTLEDCIDDFLKPQLTETIQDAQKDFESNVKEELQRLKNQMDHSLEHTLSMDIRDDFGGEIEINIDSGIEWGGLALGFGAMATVVALELVSGPVGWIALGVTALFTLGSSMRKFFDSDYKMAEQRKALSENLSKIIPKIQEDLESKLRENEEAIKEPIENIKQELESLLWGIHDNRESLKKVVQDLESMKQEIPYLIDSH</sequence>
<keyword evidence="4" id="KW-0175">Coiled coil</keyword>
<dbReference type="SUPFAM" id="SSF52540">
    <property type="entry name" value="P-loop containing nucleoside triphosphate hydrolases"/>
    <property type="match status" value="1"/>
</dbReference>
<dbReference type="AlphaFoldDB" id="A0A3D8INA8"/>
<dbReference type="EMBL" id="NXLQ01000005">
    <property type="protein sequence ID" value="RDU66386.1"/>
    <property type="molecule type" value="Genomic_DNA"/>
</dbReference>
<dbReference type="PANTHER" id="PTHR22988">
    <property type="entry name" value="MYOTONIC DYSTROPHY S/T KINASE-RELATED"/>
    <property type="match status" value="1"/>
</dbReference>
<feature type="coiled-coil region" evidence="4">
    <location>
        <begin position="676"/>
        <end position="710"/>
    </location>
</feature>
<evidence type="ECO:0000256" key="4">
    <source>
        <dbReference type="SAM" id="Coils"/>
    </source>
</evidence>
<evidence type="ECO:0000256" key="2">
    <source>
        <dbReference type="ARBA" id="ARBA00047899"/>
    </source>
</evidence>
<evidence type="ECO:0000256" key="1">
    <source>
        <dbReference type="ARBA" id="ARBA00022553"/>
    </source>
</evidence>
<dbReference type="InterPro" id="IPR027417">
    <property type="entry name" value="P-loop_NTPase"/>
</dbReference>
<comment type="caution">
    <text evidence="5">The sequence shown here is derived from an EMBL/GenBank/DDBJ whole genome shotgun (WGS) entry which is preliminary data.</text>
</comment>
<name>A0A3D8INA8_9HELI</name>